<dbReference type="EMBL" id="FNVO01000018">
    <property type="protein sequence ID" value="SEG85533.1"/>
    <property type="molecule type" value="Genomic_DNA"/>
</dbReference>
<dbReference type="Proteomes" id="UP000236723">
    <property type="component" value="Unassembled WGS sequence"/>
</dbReference>
<keyword evidence="2" id="KW-1185">Reference proteome</keyword>
<reference evidence="2" key="1">
    <citation type="submission" date="2016-10" db="EMBL/GenBank/DDBJ databases">
        <authorList>
            <person name="Varghese N."/>
            <person name="Submissions S."/>
        </authorList>
    </citation>
    <scope>NUCLEOTIDE SEQUENCE [LARGE SCALE GENOMIC DNA]</scope>
    <source>
        <strain evidence="2">DSM 43163</strain>
    </source>
</reference>
<accession>A0A1H6DL16</accession>
<sequence length="43" mass="4816">MASALYEPPALTRIGDLREVTLGPKTWGFDYTWQCLFVGCPPN</sequence>
<name>A0A1H6DL16_9ACTN</name>
<organism evidence="1 2">
    <name type="scientific">Thermomonospora echinospora</name>
    <dbReference type="NCBI Taxonomy" id="1992"/>
    <lineage>
        <taxon>Bacteria</taxon>
        <taxon>Bacillati</taxon>
        <taxon>Actinomycetota</taxon>
        <taxon>Actinomycetes</taxon>
        <taxon>Streptosporangiales</taxon>
        <taxon>Thermomonosporaceae</taxon>
        <taxon>Thermomonospora</taxon>
    </lineage>
</organism>
<dbReference type="AlphaFoldDB" id="A0A1H6DL16"/>
<evidence type="ECO:0008006" key="3">
    <source>
        <dbReference type="Google" id="ProtNLM"/>
    </source>
</evidence>
<gene>
    <name evidence="1" type="ORF">SAMN04489712_11826</name>
</gene>
<protein>
    <recommendedName>
        <fullName evidence="3">Lasso RiPP family leader peptide-containing protein</fullName>
    </recommendedName>
</protein>
<evidence type="ECO:0000313" key="1">
    <source>
        <dbReference type="EMBL" id="SEG85533.1"/>
    </source>
</evidence>
<proteinExistence type="predicted"/>
<dbReference type="OrthoDB" id="3697537at2"/>
<dbReference type="NCBIfam" id="NF033521">
    <property type="entry name" value="lasso_leader_L3"/>
    <property type="match status" value="1"/>
</dbReference>
<dbReference type="RefSeq" id="WP_103942510.1">
    <property type="nucleotide sequence ID" value="NZ_FNVO01000018.1"/>
</dbReference>
<evidence type="ECO:0000313" key="2">
    <source>
        <dbReference type="Proteomes" id="UP000236723"/>
    </source>
</evidence>